<keyword evidence="3" id="KW-1185">Reference proteome</keyword>
<evidence type="ECO:0008006" key="4">
    <source>
        <dbReference type="Google" id="ProtNLM"/>
    </source>
</evidence>
<accession>A0A410DUV8</accession>
<organism evidence="2 3">
    <name type="scientific">Clostridium manihotivorum</name>
    <dbReference type="NCBI Taxonomy" id="2320868"/>
    <lineage>
        <taxon>Bacteria</taxon>
        <taxon>Bacillati</taxon>
        <taxon>Bacillota</taxon>
        <taxon>Clostridia</taxon>
        <taxon>Eubacteriales</taxon>
        <taxon>Clostridiaceae</taxon>
        <taxon>Clostridium</taxon>
    </lineage>
</organism>
<dbReference type="EMBL" id="CP025746">
    <property type="protein sequence ID" value="QAA32855.1"/>
    <property type="molecule type" value="Genomic_DNA"/>
</dbReference>
<dbReference type="KEGG" id="cmah:C1I91_15055"/>
<evidence type="ECO:0000256" key="1">
    <source>
        <dbReference type="SAM" id="Coils"/>
    </source>
</evidence>
<evidence type="ECO:0000313" key="3">
    <source>
        <dbReference type="Proteomes" id="UP000286268"/>
    </source>
</evidence>
<reference evidence="2 3" key="1">
    <citation type="submission" date="2018-01" db="EMBL/GenBank/DDBJ databases">
        <title>Genome Sequencing and Assembly of Anaerobacter polyendosporus strain CT4.</title>
        <authorList>
            <person name="Tachaapaikoon C."/>
            <person name="Sutheeworapong S."/>
            <person name="Jenjaroenpun P."/>
            <person name="Wongsurawat T."/>
            <person name="Nookeaw I."/>
            <person name="Cheawchanlertfa P."/>
            <person name="Kosugi A."/>
            <person name="Cheevadhanarak S."/>
            <person name="Ratanakhanokchai K."/>
        </authorList>
    </citation>
    <scope>NUCLEOTIDE SEQUENCE [LARGE SCALE GENOMIC DNA]</scope>
    <source>
        <strain evidence="2 3">CT4</strain>
    </source>
</reference>
<name>A0A410DUV8_9CLOT</name>
<evidence type="ECO:0000313" key="2">
    <source>
        <dbReference type="EMBL" id="QAA32855.1"/>
    </source>
</evidence>
<sequence length="260" mass="29905">MKKLNILIVIIAISALLSGCSKILKTSNTVTATSTVANTSTTSNTTDKTTIDKLNNEYKTNLQKLKDEYIGKRDQMYTKSSDKYKISFDDKEKEMIKTANEVINACMVELDKVNKEQLDMIKKTYDLEAEKINAENLTTDEKTKALNTAINNKAQSDYNQKISYEKRKLLILRIKRSYENSLNSIKNTKDNDINNLLKNVKKEYDSKYEKLTSATGGQGSEWDRTFNLEQQEVDKIYLDESRKFQDSLVALDKWLRDSLK</sequence>
<dbReference type="RefSeq" id="WP_128213590.1">
    <property type="nucleotide sequence ID" value="NZ_CP025746.1"/>
</dbReference>
<keyword evidence="1" id="KW-0175">Coiled coil</keyword>
<proteinExistence type="predicted"/>
<feature type="coiled-coil region" evidence="1">
    <location>
        <begin position="48"/>
        <end position="75"/>
    </location>
</feature>
<dbReference type="AlphaFoldDB" id="A0A410DUV8"/>
<dbReference type="OrthoDB" id="9822040at2"/>
<dbReference type="PROSITE" id="PS51257">
    <property type="entry name" value="PROKAR_LIPOPROTEIN"/>
    <property type="match status" value="1"/>
</dbReference>
<gene>
    <name evidence="2" type="ORF">C1I91_15055</name>
</gene>
<dbReference type="Proteomes" id="UP000286268">
    <property type="component" value="Chromosome"/>
</dbReference>
<protein>
    <recommendedName>
        <fullName evidence="4">Lipoprotein</fullName>
    </recommendedName>
</protein>